<sequence>MPSNRIFVVREMRHNKVIPINTDSNDISKDELKDELAEYIEKNQGLDIESPYNDSEFFRSIKPVIYFLRVFGLFFKRYKYNGKWQTDGWIIMCIFMCCIQLFNLARSCLVYSGSDEFDELLFFKIQSTIWTLENAVKMLGLMYALFKKNKLPLFFQLWTTTCKDKPLGKHLKAVMKFSLMISTNFVIVNISSLILAFLAVPELGDLFLHATWPGIVGSSNNLMFKVMFTICVFVNSGIAMYSVAFMIVLCFALSREFYEVTDEIKSFVEKDGGFSGDLESIRLRHQGLCRMTNILDDSFMVVIAIVYIADVPMSCIILYNAIYVQHTLALTLLNVFWMVILMVHMTIVSIVCALINVAAHTPLEELYRISASQLQNQQIQLIMFMNRLTGGEVGLTAIKMFIINRPTILTVIGMLITYFVLLVQFKTPATAICHCNSTSS</sequence>
<feature type="transmembrane region" description="Helical" evidence="8">
    <location>
        <begin position="407"/>
        <end position="425"/>
    </location>
</feature>
<dbReference type="GO" id="GO:0050916">
    <property type="term" value="P:sensory perception of sweet taste"/>
    <property type="evidence" value="ECO:0007669"/>
    <property type="project" value="UniProtKB-ARBA"/>
</dbReference>
<evidence type="ECO:0000256" key="7">
    <source>
        <dbReference type="ARBA" id="ARBA00023170"/>
    </source>
</evidence>
<keyword evidence="7" id="KW-0675">Receptor</keyword>
<feature type="transmembrane region" description="Helical" evidence="8">
    <location>
        <begin position="226"/>
        <end position="253"/>
    </location>
</feature>
<keyword evidence="5 8" id="KW-1133">Transmembrane helix</keyword>
<evidence type="ECO:0000256" key="3">
    <source>
        <dbReference type="ARBA" id="ARBA00022475"/>
    </source>
</evidence>
<dbReference type="HOGENOM" id="CLU_052413_0_0_1"/>
<feature type="transmembrane region" description="Helical" evidence="8">
    <location>
        <begin position="335"/>
        <end position="359"/>
    </location>
</feature>
<evidence type="ECO:0008006" key="11">
    <source>
        <dbReference type="Google" id="ProtNLM"/>
    </source>
</evidence>
<evidence type="ECO:0000256" key="1">
    <source>
        <dbReference type="ARBA" id="ARBA00004651"/>
    </source>
</evidence>
<dbReference type="KEGG" id="lgi:LOTGIDRAFT_152656"/>
<reference evidence="9 10" key="1">
    <citation type="journal article" date="2013" name="Nature">
        <title>Insights into bilaterian evolution from three spiralian genomes.</title>
        <authorList>
            <person name="Simakov O."/>
            <person name="Marletaz F."/>
            <person name="Cho S.J."/>
            <person name="Edsinger-Gonzales E."/>
            <person name="Havlak P."/>
            <person name="Hellsten U."/>
            <person name="Kuo D.H."/>
            <person name="Larsson T."/>
            <person name="Lv J."/>
            <person name="Arendt D."/>
            <person name="Savage R."/>
            <person name="Osoegawa K."/>
            <person name="de Jong P."/>
            <person name="Grimwood J."/>
            <person name="Chapman J.A."/>
            <person name="Shapiro H."/>
            <person name="Aerts A."/>
            <person name="Otillar R.P."/>
            <person name="Terry A.Y."/>
            <person name="Boore J.L."/>
            <person name="Grigoriev I.V."/>
            <person name="Lindberg D.R."/>
            <person name="Seaver E.C."/>
            <person name="Weisblat D.A."/>
            <person name="Putnam N.H."/>
            <person name="Rokhsar D.S."/>
        </authorList>
    </citation>
    <scope>NUCLEOTIDE SEQUENCE [LARGE SCALE GENOMIC DNA]</scope>
</reference>
<organism evidence="9 10">
    <name type="scientific">Lottia gigantea</name>
    <name type="common">Giant owl limpet</name>
    <dbReference type="NCBI Taxonomy" id="225164"/>
    <lineage>
        <taxon>Eukaryota</taxon>
        <taxon>Metazoa</taxon>
        <taxon>Spiralia</taxon>
        <taxon>Lophotrochozoa</taxon>
        <taxon>Mollusca</taxon>
        <taxon>Gastropoda</taxon>
        <taxon>Patellogastropoda</taxon>
        <taxon>Lottioidea</taxon>
        <taxon>Lottiidae</taxon>
        <taxon>Lottia</taxon>
    </lineage>
</organism>
<keyword evidence="3" id="KW-1003">Cell membrane</keyword>
<protein>
    <recommendedName>
        <fullName evidence="11">Gustatory receptor</fullName>
    </recommendedName>
</protein>
<comment type="similarity">
    <text evidence="2">Belongs to the insect chemoreceptor superfamily. Gustatory receptor (GR) family. Gr5a subfamily.</text>
</comment>
<keyword evidence="6 8" id="KW-0472">Membrane</keyword>
<evidence type="ECO:0000313" key="9">
    <source>
        <dbReference type="EMBL" id="ESO97566.1"/>
    </source>
</evidence>
<dbReference type="EMBL" id="KB201304">
    <property type="protein sequence ID" value="ESO97566.1"/>
    <property type="molecule type" value="Genomic_DNA"/>
</dbReference>
<dbReference type="AlphaFoldDB" id="V4AUT3"/>
<dbReference type="GeneID" id="20235741"/>
<evidence type="ECO:0000313" key="10">
    <source>
        <dbReference type="Proteomes" id="UP000030746"/>
    </source>
</evidence>
<comment type="subcellular location">
    <subcellularLocation>
        <location evidence="1">Cell membrane</location>
        <topology evidence="1">Multi-pass membrane protein</topology>
    </subcellularLocation>
</comment>
<dbReference type="Proteomes" id="UP000030746">
    <property type="component" value="Unassembled WGS sequence"/>
</dbReference>
<dbReference type="OrthoDB" id="6478931at2759"/>
<evidence type="ECO:0000256" key="5">
    <source>
        <dbReference type="ARBA" id="ARBA00022989"/>
    </source>
</evidence>
<gene>
    <name evidence="9" type="ORF">LOTGIDRAFT_152656</name>
</gene>
<dbReference type="OMA" id="SHTAYFW"/>
<keyword evidence="4 8" id="KW-0812">Transmembrane</keyword>
<proteinExistence type="inferred from homology"/>
<dbReference type="GO" id="GO:0008527">
    <property type="term" value="F:taste receptor activity"/>
    <property type="evidence" value="ECO:0007669"/>
    <property type="project" value="InterPro"/>
</dbReference>
<dbReference type="RefSeq" id="XP_009051427.1">
    <property type="nucleotide sequence ID" value="XM_009053179.1"/>
</dbReference>
<evidence type="ECO:0000256" key="2">
    <source>
        <dbReference type="ARBA" id="ARBA00005327"/>
    </source>
</evidence>
<dbReference type="GO" id="GO:0005886">
    <property type="term" value="C:plasma membrane"/>
    <property type="evidence" value="ECO:0007669"/>
    <property type="project" value="UniProtKB-SubCell"/>
</dbReference>
<name>V4AUT3_LOTGI</name>
<feature type="transmembrane region" description="Helical" evidence="8">
    <location>
        <begin position="177"/>
        <end position="200"/>
    </location>
</feature>
<evidence type="ECO:0000256" key="4">
    <source>
        <dbReference type="ARBA" id="ARBA00022692"/>
    </source>
</evidence>
<feature type="transmembrane region" description="Helical" evidence="8">
    <location>
        <begin position="125"/>
        <end position="146"/>
    </location>
</feature>
<dbReference type="PANTHER" id="PTHR21421">
    <property type="entry name" value="GUSTATORY RECEPTOR"/>
    <property type="match status" value="1"/>
</dbReference>
<evidence type="ECO:0000256" key="6">
    <source>
        <dbReference type="ARBA" id="ARBA00023136"/>
    </source>
</evidence>
<evidence type="ECO:0000256" key="8">
    <source>
        <dbReference type="SAM" id="Phobius"/>
    </source>
</evidence>
<dbReference type="CTD" id="20235741"/>
<feature type="transmembrane region" description="Helical" evidence="8">
    <location>
        <begin position="299"/>
        <end position="323"/>
    </location>
</feature>
<keyword evidence="10" id="KW-1185">Reference proteome</keyword>
<accession>V4AUT3</accession>
<dbReference type="PANTHER" id="PTHR21421:SF29">
    <property type="entry name" value="GUSTATORY RECEPTOR 5A FOR TREHALOSE-RELATED"/>
    <property type="match status" value="1"/>
</dbReference>
<dbReference type="Pfam" id="PF06151">
    <property type="entry name" value="Trehalose_recp"/>
    <property type="match status" value="1"/>
</dbReference>
<feature type="transmembrane region" description="Helical" evidence="8">
    <location>
        <begin position="87"/>
        <end position="105"/>
    </location>
</feature>
<dbReference type="InterPro" id="IPR009318">
    <property type="entry name" value="Gustatory_rcpt"/>
</dbReference>